<feature type="domain" description="ATP-grasp" evidence="11">
    <location>
        <begin position="104"/>
        <end position="287"/>
    </location>
</feature>
<reference evidence="13" key="1">
    <citation type="journal article" date="2019" name="Int. J. Syst. Evol. Microbiol.">
        <title>The Global Catalogue of Microorganisms (GCM) 10K type strain sequencing project: providing services to taxonomists for standard genome sequencing and annotation.</title>
        <authorList>
            <consortium name="The Broad Institute Genomics Platform"/>
            <consortium name="The Broad Institute Genome Sequencing Center for Infectious Disease"/>
            <person name="Wu L."/>
            <person name="Ma J."/>
        </authorList>
    </citation>
    <scope>NUCLEOTIDE SEQUENCE [LARGE SCALE GENOMIC DNA]</scope>
    <source>
        <strain evidence="13">CCUG 57942</strain>
    </source>
</reference>
<keyword evidence="13" id="KW-1185">Reference proteome</keyword>
<evidence type="ECO:0000256" key="3">
    <source>
        <dbReference type="ARBA" id="ARBA00022598"/>
    </source>
</evidence>
<dbReference type="NCBIfam" id="NF007764">
    <property type="entry name" value="PRK10446.1"/>
    <property type="match status" value="1"/>
</dbReference>
<dbReference type="PROSITE" id="PS50975">
    <property type="entry name" value="ATP_GRASP"/>
    <property type="match status" value="1"/>
</dbReference>
<evidence type="ECO:0000313" key="13">
    <source>
        <dbReference type="Proteomes" id="UP001597389"/>
    </source>
</evidence>
<dbReference type="GO" id="GO:0005840">
    <property type="term" value="C:ribosome"/>
    <property type="evidence" value="ECO:0007669"/>
    <property type="project" value="UniProtKB-KW"/>
</dbReference>
<proteinExistence type="inferred from homology"/>
<evidence type="ECO:0000256" key="5">
    <source>
        <dbReference type="ARBA" id="ARBA00022741"/>
    </source>
</evidence>
<evidence type="ECO:0000256" key="8">
    <source>
        <dbReference type="ARBA" id="ARBA00022917"/>
    </source>
</evidence>
<dbReference type="InterPro" id="IPR013815">
    <property type="entry name" value="ATP_grasp_subdomain_1"/>
</dbReference>
<dbReference type="Pfam" id="PF08443">
    <property type="entry name" value="RimK"/>
    <property type="match status" value="1"/>
</dbReference>
<dbReference type="PANTHER" id="PTHR21621:SF7">
    <property type="entry name" value="RIBOSOMAL PROTEIN BS6--L-GLUTAMATE LIGASE"/>
    <property type="match status" value="1"/>
</dbReference>
<evidence type="ECO:0000256" key="1">
    <source>
        <dbReference type="ARBA" id="ARBA00001936"/>
    </source>
</evidence>
<evidence type="ECO:0000256" key="6">
    <source>
        <dbReference type="ARBA" id="ARBA00022840"/>
    </source>
</evidence>
<dbReference type="Gene3D" id="3.40.50.20">
    <property type="match status" value="1"/>
</dbReference>
<comment type="caution">
    <text evidence="12">The sequence shown here is derived from an EMBL/GenBank/DDBJ whole genome shotgun (WGS) entry which is preliminary data.</text>
</comment>
<evidence type="ECO:0000256" key="2">
    <source>
        <dbReference type="ARBA" id="ARBA00001946"/>
    </source>
</evidence>
<dbReference type="EC" id="6.3.2.-" evidence="12"/>
<keyword evidence="4" id="KW-0479">Metal-binding</keyword>
<dbReference type="InterPro" id="IPR041107">
    <property type="entry name" value="Rimk_N"/>
</dbReference>
<dbReference type="InterPro" id="IPR013651">
    <property type="entry name" value="ATP-grasp_RimK-type"/>
</dbReference>
<evidence type="ECO:0000256" key="4">
    <source>
        <dbReference type="ARBA" id="ARBA00022723"/>
    </source>
</evidence>
<keyword evidence="3 12" id="KW-0436">Ligase</keyword>
<keyword evidence="12" id="KW-0687">Ribonucleoprotein</keyword>
<dbReference type="SUPFAM" id="SSF56059">
    <property type="entry name" value="Glutathione synthetase ATP-binding domain-like"/>
    <property type="match status" value="1"/>
</dbReference>
<dbReference type="GO" id="GO:0016874">
    <property type="term" value="F:ligase activity"/>
    <property type="evidence" value="ECO:0007669"/>
    <property type="project" value="UniProtKB-KW"/>
</dbReference>
<dbReference type="InterPro" id="IPR011761">
    <property type="entry name" value="ATP-grasp"/>
</dbReference>
<evidence type="ECO:0000256" key="9">
    <source>
        <dbReference type="ARBA" id="ARBA00023211"/>
    </source>
</evidence>
<dbReference type="EMBL" id="JBHUJB010000089">
    <property type="protein sequence ID" value="MFD2160747.1"/>
    <property type="molecule type" value="Genomic_DNA"/>
</dbReference>
<evidence type="ECO:0000313" key="12">
    <source>
        <dbReference type="EMBL" id="MFD2160747.1"/>
    </source>
</evidence>
<keyword evidence="5 10" id="KW-0547">Nucleotide-binding</keyword>
<keyword evidence="8" id="KW-0648">Protein biosynthesis</keyword>
<dbReference type="Proteomes" id="UP001597389">
    <property type="component" value="Unassembled WGS sequence"/>
</dbReference>
<accession>A0ABW4ZGX0</accession>
<dbReference type="PANTHER" id="PTHR21621">
    <property type="entry name" value="RIBOSOMAL PROTEIN S6 MODIFICATION PROTEIN"/>
    <property type="match status" value="1"/>
</dbReference>
<organism evidence="12 13">
    <name type="scientific">Rubritalea tangerina</name>
    <dbReference type="NCBI Taxonomy" id="430798"/>
    <lineage>
        <taxon>Bacteria</taxon>
        <taxon>Pseudomonadati</taxon>
        <taxon>Verrucomicrobiota</taxon>
        <taxon>Verrucomicrobiia</taxon>
        <taxon>Verrucomicrobiales</taxon>
        <taxon>Rubritaleaceae</taxon>
        <taxon>Rubritalea</taxon>
    </lineage>
</organism>
<comment type="cofactor">
    <cofactor evidence="2">
        <name>Mg(2+)</name>
        <dbReference type="ChEBI" id="CHEBI:18420"/>
    </cofactor>
</comment>
<keyword evidence="7" id="KW-0460">Magnesium</keyword>
<dbReference type="Gene3D" id="3.30.470.20">
    <property type="entry name" value="ATP-grasp fold, B domain"/>
    <property type="match status" value="1"/>
</dbReference>
<sequence length="302" mass="32271">MKIAILSRNPSLYSTARLKEEAAGAGHEVEVIDYLKCYMNIATQSPSIYLGERELNDVDAVIPRIGASKTFFGTAVVRQFEMMGKYTINGSDAISRSRDKLRSLQLLSRKNIGLPVTTFAHDTKATGSLIRLCGGAPVVIKLLEGTQGVGVVLAESQKVAESIIEAFRGLDAHILVQSFVKEANGADIRCLVVGNKVVAAMKRQGEEGEFRSNLHRGGMAELVKISPAERSTALMATKVMGLSVAGVDLLRSHAGPVVMEVNSSPGLEGIEAATGMNVAGKIIQWVEANAHHGAKPTRGKSY</sequence>
<gene>
    <name evidence="12" type="primary">rimK</name>
    <name evidence="12" type="ORF">ACFSW8_17715</name>
</gene>
<dbReference type="InterPro" id="IPR004666">
    <property type="entry name" value="Rp_bS6_RimK/Lys_biosynth_LsyX"/>
</dbReference>
<dbReference type="Pfam" id="PF18030">
    <property type="entry name" value="Rimk_N"/>
    <property type="match status" value="1"/>
</dbReference>
<protein>
    <submittedName>
        <fullName evidence="12">30S ribosomal protein S6--L-glutamate ligase</fullName>
        <ecNumber evidence="12">6.3.2.-</ecNumber>
    </submittedName>
</protein>
<dbReference type="Gene3D" id="3.30.1490.20">
    <property type="entry name" value="ATP-grasp fold, A domain"/>
    <property type="match status" value="1"/>
</dbReference>
<keyword evidence="12" id="KW-0689">Ribosomal protein</keyword>
<dbReference type="NCBIfam" id="TIGR00768">
    <property type="entry name" value="rimK_fam"/>
    <property type="match status" value="1"/>
</dbReference>
<comment type="cofactor">
    <cofactor evidence="1">
        <name>Mn(2+)</name>
        <dbReference type="ChEBI" id="CHEBI:29035"/>
    </cofactor>
</comment>
<name>A0ABW4ZGX0_9BACT</name>
<evidence type="ECO:0000256" key="7">
    <source>
        <dbReference type="ARBA" id="ARBA00022842"/>
    </source>
</evidence>
<dbReference type="RefSeq" id="WP_377089883.1">
    <property type="nucleotide sequence ID" value="NZ_JBHSJL010000014.1"/>
</dbReference>
<dbReference type="HAMAP" id="MF_01552">
    <property type="entry name" value="RimK"/>
    <property type="match status" value="1"/>
</dbReference>
<dbReference type="InterPro" id="IPR023533">
    <property type="entry name" value="RimK"/>
</dbReference>
<keyword evidence="6 10" id="KW-0067">ATP-binding</keyword>
<evidence type="ECO:0000256" key="10">
    <source>
        <dbReference type="PROSITE-ProRule" id="PRU00409"/>
    </source>
</evidence>
<keyword evidence="9" id="KW-0464">Manganese</keyword>
<evidence type="ECO:0000259" key="11">
    <source>
        <dbReference type="PROSITE" id="PS50975"/>
    </source>
</evidence>